<dbReference type="EMBL" id="NJHN03000008">
    <property type="protein sequence ID" value="KAH9426744.1"/>
    <property type="molecule type" value="Genomic_DNA"/>
</dbReference>
<keyword evidence="1" id="KW-0472">Membrane</keyword>
<feature type="transmembrane region" description="Helical" evidence="1">
    <location>
        <begin position="44"/>
        <end position="69"/>
    </location>
</feature>
<organism evidence="2 3">
    <name type="scientific">Dermatophagoides pteronyssinus</name>
    <name type="common">European house dust mite</name>
    <dbReference type="NCBI Taxonomy" id="6956"/>
    <lineage>
        <taxon>Eukaryota</taxon>
        <taxon>Metazoa</taxon>
        <taxon>Ecdysozoa</taxon>
        <taxon>Arthropoda</taxon>
        <taxon>Chelicerata</taxon>
        <taxon>Arachnida</taxon>
        <taxon>Acari</taxon>
        <taxon>Acariformes</taxon>
        <taxon>Sarcoptiformes</taxon>
        <taxon>Astigmata</taxon>
        <taxon>Psoroptidia</taxon>
        <taxon>Analgoidea</taxon>
        <taxon>Pyroglyphidae</taxon>
        <taxon>Dermatophagoidinae</taxon>
        <taxon>Dermatophagoides</taxon>
    </lineage>
</organism>
<comment type="caution">
    <text evidence="2">The sequence shown here is derived from an EMBL/GenBank/DDBJ whole genome shotgun (WGS) entry which is preliminary data.</text>
</comment>
<gene>
    <name evidence="2" type="ORF">DERP_002844</name>
</gene>
<accession>A0ABQ8JVT2</accession>
<reference evidence="2 3" key="1">
    <citation type="journal article" date="2018" name="J. Allergy Clin. Immunol.">
        <title>High-quality assembly of Dermatophagoides pteronyssinus genome and transcriptome reveals a wide range of novel allergens.</title>
        <authorList>
            <person name="Liu X.Y."/>
            <person name="Yang K.Y."/>
            <person name="Wang M.Q."/>
            <person name="Kwok J.S."/>
            <person name="Zeng X."/>
            <person name="Yang Z."/>
            <person name="Xiao X.J."/>
            <person name="Lau C.P."/>
            <person name="Li Y."/>
            <person name="Huang Z.M."/>
            <person name="Ba J.G."/>
            <person name="Yim A.K."/>
            <person name="Ouyang C.Y."/>
            <person name="Ngai S.M."/>
            <person name="Chan T.F."/>
            <person name="Leung E.L."/>
            <person name="Liu L."/>
            <person name="Liu Z.G."/>
            <person name="Tsui S.K."/>
        </authorList>
    </citation>
    <scope>NUCLEOTIDE SEQUENCE [LARGE SCALE GENOMIC DNA]</scope>
    <source>
        <strain evidence="2">Derp</strain>
    </source>
</reference>
<keyword evidence="1" id="KW-1133">Transmembrane helix</keyword>
<feature type="transmembrane region" description="Helical" evidence="1">
    <location>
        <begin position="22"/>
        <end position="38"/>
    </location>
</feature>
<name>A0ABQ8JVT2_DERPT</name>
<dbReference type="Proteomes" id="UP000887458">
    <property type="component" value="Unassembled WGS sequence"/>
</dbReference>
<protein>
    <submittedName>
        <fullName evidence="2">Uncharacterized protein</fullName>
    </submittedName>
</protein>
<evidence type="ECO:0000313" key="3">
    <source>
        <dbReference type="Proteomes" id="UP000887458"/>
    </source>
</evidence>
<evidence type="ECO:0000313" key="2">
    <source>
        <dbReference type="EMBL" id="KAH9426744.1"/>
    </source>
</evidence>
<evidence type="ECO:0000256" key="1">
    <source>
        <dbReference type="SAM" id="Phobius"/>
    </source>
</evidence>
<proteinExistence type="predicted"/>
<reference evidence="2 3" key="2">
    <citation type="journal article" date="2022" name="Mol. Biol. Evol.">
        <title>Comparative Genomics Reveals Insights into the Divergent Evolution of Astigmatic Mites and Household Pest Adaptations.</title>
        <authorList>
            <person name="Xiong Q."/>
            <person name="Wan A.T."/>
            <person name="Liu X."/>
            <person name="Fung C.S."/>
            <person name="Xiao X."/>
            <person name="Malainual N."/>
            <person name="Hou J."/>
            <person name="Wang L."/>
            <person name="Wang M."/>
            <person name="Yang K.Y."/>
            <person name="Cui Y."/>
            <person name="Leung E.L."/>
            <person name="Nong W."/>
            <person name="Shin S.K."/>
            <person name="Au S.W."/>
            <person name="Jeong K.Y."/>
            <person name="Chew F.T."/>
            <person name="Hui J.H."/>
            <person name="Leung T.F."/>
            <person name="Tungtrongchitr A."/>
            <person name="Zhong N."/>
            <person name="Liu Z."/>
            <person name="Tsui S.K."/>
        </authorList>
    </citation>
    <scope>NUCLEOTIDE SEQUENCE [LARGE SCALE GENOMIC DNA]</scope>
    <source>
        <strain evidence="2">Derp</strain>
    </source>
</reference>
<keyword evidence="3" id="KW-1185">Reference proteome</keyword>
<keyword evidence="1" id="KW-0812">Transmembrane</keyword>
<sequence>MVIIGTVVVVDVVEVELEGKRIFIPIFVLFFGLFNVYSGDFVVLVIGIVFISVESIGTTITLSVLSLFIDFINRADVVGEKFINDDDDDDDESKFVAISGIFLRSGFSVVSLPSMAESFTYFNKFSIINTTIITGGTSKPSTTYVGDSAESDDNNNGNGNGVVVVVVVTILVDDLGSSITLNIDVLAFNDK</sequence>